<dbReference type="OrthoDB" id="10254663at2759"/>
<dbReference type="PANTHER" id="PTHR37027:SF2">
    <property type="entry name" value="CHROMOSOME UNDETERMINED SCAFFOLD_148, WHOLE GENOME SHOTGUN SEQUENCE"/>
    <property type="match status" value="1"/>
</dbReference>
<keyword evidence="4" id="KW-1185">Reference proteome</keyword>
<protein>
    <submittedName>
        <fullName evidence="3">Uncharacterized protein</fullName>
    </submittedName>
</protein>
<keyword evidence="1" id="KW-0175">Coiled coil</keyword>
<reference evidence="3" key="1">
    <citation type="submission" date="2021-01" db="EMBL/GenBank/DDBJ databases">
        <authorList>
            <consortium name="Genoscope - CEA"/>
            <person name="William W."/>
        </authorList>
    </citation>
    <scope>NUCLEOTIDE SEQUENCE</scope>
</reference>
<evidence type="ECO:0000256" key="2">
    <source>
        <dbReference type="SAM" id="MobiDB-lite"/>
    </source>
</evidence>
<feature type="compositionally biased region" description="Polar residues" evidence="2">
    <location>
        <begin position="1"/>
        <end position="20"/>
    </location>
</feature>
<dbReference type="Proteomes" id="UP000689195">
    <property type="component" value="Unassembled WGS sequence"/>
</dbReference>
<dbReference type="InterPro" id="IPR038835">
    <property type="entry name" value="Giardin_beta-like"/>
</dbReference>
<organism evidence="3 4">
    <name type="scientific">Paramecium pentaurelia</name>
    <dbReference type="NCBI Taxonomy" id="43138"/>
    <lineage>
        <taxon>Eukaryota</taxon>
        <taxon>Sar</taxon>
        <taxon>Alveolata</taxon>
        <taxon>Ciliophora</taxon>
        <taxon>Intramacronucleata</taxon>
        <taxon>Oligohymenophorea</taxon>
        <taxon>Peniculida</taxon>
        <taxon>Parameciidae</taxon>
        <taxon>Paramecium</taxon>
    </lineage>
</organism>
<accession>A0A8S1T3W6</accession>
<name>A0A8S1T3W6_9CILI</name>
<comment type="caution">
    <text evidence="3">The sequence shown here is derived from an EMBL/GenBank/DDBJ whole genome shotgun (WGS) entry which is preliminary data.</text>
</comment>
<evidence type="ECO:0000313" key="4">
    <source>
        <dbReference type="Proteomes" id="UP000689195"/>
    </source>
</evidence>
<gene>
    <name evidence="3" type="ORF">PPENT_87.1.T0160228</name>
</gene>
<evidence type="ECO:0000256" key="1">
    <source>
        <dbReference type="SAM" id="Coils"/>
    </source>
</evidence>
<proteinExistence type="predicted"/>
<dbReference type="AlphaFoldDB" id="A0A8S1T3W6"/>
<feature type="region of interest" description="Disordered" evidence="2">
    <location>
        <begin position="1"/>
        <end position="23"/>
    </location>
</feature>
<sequence length="260" mass="31129">MSTSKLMYSSPAPKTQSAISYGSDRDRALSLRRAKISQLSEKLSNLQHSIDEDQTFKKETFEQKFKVFEDKAIKQQQGDESKFKLLKEQLQKVEERGQNEKIIIENQNFNILELNLRKEIQSEKINRKDYEQKLLKLQMKESIVQDQIQLDKKNIEKKQKKRMLKKLEIEFYNYRRMLKKKEDQGKKEIRKSISYKKIRRFNKKNREKTAQSQMFRMLDKMNSYLNGELNAEKSEKEATEESIINLIDQTCNRVENSLRK</sequence>
<evidence type="ECO:0000313" key="3">
    <source>
        <dbReference type="EMBL" id="CAD8147140.1"/>
    </source>
</evidence>
<feature type="coiled-coil region" evidence="1">
    <location>
        <begin position="113"/>
        <end position="184"/>
    </location>
</feature>
<dbReference type="EMBL" id="CAJJDO010000016">
    <property type="protein sequence ID" value="CAD8147140.1"/>
    <property type="molecule type" value="Genomic_DNA"/>
</dbReference>
<dbReference type="PANTHER" id="PTHR37027">
    <property type="entry name" value="KDE4"/>
    <property type="match status" value="1"/>
</dbReference>